<dbReference type="AlphaFoldDB" id="A0A6V8SGP4"/>
<dbReference type="Proteomes" id="UP000580568">
    <property type="component" value="Unassembled WGS sequence"/>
</dbReference>
<gene>
    <name evidence="1" type="ORF">bsdtw1_02481</name>
</gene>
<reference evidence="1 2" key="1">
    <citation type="submission" date="2020-07" db="EMBL/GenBank/DDBJ databases">
        <title>A new beta-1,3-glucan-decomposing anaerobic bacterium isolated from anoxic soil subjected to biological soil disinfestation.</title>
        <authorList>
            <person name="Ueki A."/>
            <person name="Tonouchi A."/>
        </authorList>
    </citation>
    <scope>NUCLEOTIDE SEQUENCE [LARGE SCALE GENOMIC DNA]</scope>
    <source>
        <strain evidence="1 2">TW1</strain>
    </source>
</reference>
<accession>A0A6V8SGP4</accession>
<proteinExistence type="predicted"/>
<dbReference type="RefSeq" id="WP_183277811.1">
    <property type="nucleotide sequence ID" value="NZ_BLZR01000001.1"/>
</dbReference>
<keyword evidence="2" id="KW-1185">Reference proteome</keyword>
<dbReference type="EMBL" id="BLZR01000001">
    <property type="protein sequence ID" value="GFP76379.1"/>
    <property type="molecule type" value="Genomic_DNA"/>
</dbReference>
<name>A0A6V8SGP4_9CLOT</name>
<organism evidence="1 2">
    <name type="scientific">Clostridium fungisolvens</name>
    <dbReference type="NCBI Taxonomy" id="1604897"/>
    <lineage>
        <taxon>Bacteria</taxon>
        <taxon>Bacillati</taxon>
        <taxon>Bacillota</taxon>
        <taxon>Clostridia</taxon>
        <taxon>Eubacteriales</taxon>
        <taxon>Clostridiaceae</taxon>
        <taxon>Clostridium</taxon>
    </lineage>
</organism>
<evidence type="ECO:0000313" key="1">
    <source>
        <dbReference type="EMBL" id="GFP76379.1"/>
    </source>
</evidence>
<comment type="caution">
    <text evidence="1">The sequence shown here is derived from an EMBL/GenBank/DDBJ whole genome shotgun (WGS) entry which is preliminary data.</text>
</comment>
<protein>
    <submittedName>
        <fullName evidence="1">Uncharacterized protein</fullName>
    </submittedName>
</protein>
<evidence type="ECO:0000313" key="2">
    <source>
        <dbReference type="Proteomes" id="UP000580568"/>
    </source>
</evidence>
<sequence>MNKKISISLPEHVYRLALQKSKFTHGDNNFSGYLRDLICKEFTEDELKNELIELKKPLWMGKTKVADFNSTCQVCTGTISQGEVICYTDLGFQKESDNWVHKSCCRRE</sequence>